<feature type="compositionally biased region" description="Basic and acidic residues" evidence="1">
    <location>
        <begin position="118"/>
        <end position="131"/>
    </location>
</feature>
<evidence type="ECO:0000259" key="3">
    <source>
        <dbReference type="Pfam" id="PF06011"/>
    </source>
</evidence>
<accession>A0A8H5I730</accession>
<dbReference type="EMBL" id="JAAOAO010001175">
    <property type="protein sequence ID" value="KAF5528961.1"/>
    <property type="molecule type" value="Genomic_DNA"/>
</dbReference>
<feature type="compositionally biased region" description="Polar residues" evidence="1">
    <location>
        <begin position="105"/>
        <end position="117"/>
    </location>
</feature>
<feature type="domain" description="TRP C-terminal" evidence="3">
    <location>
        <begin position="2"/>
        <end position="56"/>
    </location>
</feature>
<keyword evidence="2" id="KW-1133">Transmembrane helix</keyword>
<gene>
    <name evidence="4" type="ORF">FNAPI_14032</name>
</gene>
<keyword evidence="2" id="KW-0812">Transmembrane</keyword>
<name>A0A8H5I730_9HYPO</name>
<dbReference type="Proteomes" id="UP000574317">
    <property type="component" value="Unassembled WGS sequence"/>
</dbReference>
<keyword evidence="2" id="KW-0472">Membrane</keyword>
<keyword evidence="5" id="KW-1185">Reference proteome</keyword>
<dbReference type="AlphaFoldDB" id="A0A8H5I730"/>
<protein>
    <submittedName>
        <fullName evidence="4">Calcium-related spray</fullName>
    </submittedName>
</protein>
<evidence type="ECO:0000256" key="2">
    <source>
        <dbReference type="SAM" id="Phobius"/>
    </source>
</evidence>
<sequence length="131" mass="14160">MPRMGPSVTGLVLFVANAAFSLILLLMIIISSALVFWRKNPDARYQFMADDRASFMKSRSSTQIDTMTQLDALAATARGDPTGRSRPVSRSSSDLVAPVFPNAGTKHTSTSTLSSGSPHKDSQIDVRATER</sequence>
<evidence type="ECO:0000256" key="1">
    <source>
        <dbReference type="SAM" id="MobiDB-lite"/>
    </source>
</evidence>
<reference evidence="4 5" key="1">
    <citation type="submission" date="2020-05" db="EMBL/GenBank/DDBJ databases">
        <title>Identification and distribution of gene clusters putatively required for synthesis of sphingolipid metabolism inhibitors in phylogenetically diverse species of the filamentous fungus Fusarium.</title>
        <authorList>
            <person name="Kim H.-S."/>
            <person name="Busman M."/>
            <person name="Brown D.W."/>
            <person name="Divon H."/>
            <person name="Uhlig S."/>
            <person name="Proctor R.H."/>
        </authorList>
    </citation>
    <scope>NUCLEOTIDE SEQUENCE [LARGE SCALE GENOMIC DNA]</scope>
    <source>
        <strain evidence="4 5">NRRL 25196</strain>
    </source>
</reference>
<proteinExistence type="predicted"/>
<dbReference type="Pfam" id="PF06011">
    <property type="entry name" value="TRP"/>
    <property type="match status" value="1"/>
</dbReference>
<feature type="region of interest" description="Disordered" evidence="1">
    <location>
        <begin position="74"/>
        <end position="131"/>
    </location>
</feature>
<evidence type="ECO:0000313" key="4">
    <source>
        <dbReference type="EMBL" id="KAF5528961.1"/>
    </source>
</evidence>
<dbReference type="InterPro" id="IPR010308">
    <property type="entry name" value="TRP_C"/>
</dbReference>
<evidence type="ECO:0000313" key="5">
    <source>
        <dbReference type="Proteomes" id="UP000574317"/>
    </source>
</evidence>
<organism evidence="4 5">
    <name type="scientific">Fusarium napiforme</name>
    <dbReference type="NCBI Taxonomy" id="42672"/>
    <lineage>
        <taxon>Eukaryota</taxon>
        <taxon>Fungi</taxon>
        <taxon>Dikarya</taxon>
        <taxon>Ascomycota</taxon>
        <taxon>Pezizomycotina</taxon>
        <taxon>Sordariomycetes</taxon>
        <taxon>Hypocreomycetidae</taxon>
        <taxon>Hypocreales</taxon>
        <taxon>Nectriaceae</taxon>
        <taxon>Fusarium</taxon>
        <taxon>Fusarium fujikuroi species complex</taxon>
    </lineage>
</organism>
<feature type="transmembrane region" description="Helical" evidence="2">
    <location>
        <begin position="12"/>
        <end position="37"/>
    </location>
</feature>
<comment type="caution">
    <text evidence="4">The sequence shown here is derived from an EMBL/GenBank/DDBJ whole genome shotgun (WGS) entry which is preliminary data.</text>
</comment>